<feature type="region of interest" description="Disordered" evidence="1">
    <location>
        <begin position="44"/>
        <end position="72"/>
    </location>
</feature>
<evidence type="ECO:0000313" key="2">
    <source>
        <dbReference type="EMBL" id="GHB09704.1"/>
    </source>
</evidence>
<name>A0A918WDU0_9ACTN</name>
<evidence type="ECO:0000256" key="1">
    <source>
        <dbReference type="SAM" id="MobiDB-lite"/>
    </source>
</evidence>
<feature type="compositionally biased region" description="Low complexity" evidence="1">
    <location>
        <begin position="46"/>
        <end position="59"/>
    </location>
</feature>
<organism evidence="2 3">
    <name type="scientific">Streptomyces termitum</name>
    <dbReference type="NCBI Taxonomy" id="67368"/>
    <lineage>
        <taxon>Bacteria</taxon>
        <taxon>Bacillati</taxon>
        <taxon>Actinomycetota</taxon>
        <taxon>Actinomycetes</taxon>
        <taxon>Kitasatosporales</taxon>
        <taxon>Streptomycetaceae</taxon>
        <taxon>Streptomyces</taxon>
    </lineage>
</organism>
<gene>
    <name evidence="2" type="ORF">GCM10010305_60700</name>
</gene>
<reference evidence="2" key="2">
    <citation type="submission" date="2020-09" db="EMBL/GenBank/DDBJ databases">
        <authorList>
            <person name="Sun Q."/>
            <person name="Ohkuma M."/>
        </authorList>
    </citation>
    <scope>NUCLEOTIDE SEQUENCE</scope>
    <source>
        <strain evidence="2">JCM 4518</strain>
    </source>
</reference>
<accession>A0A918WDU0</accession>
<dbReference type="EMBL" id="BMUL01000026">
    <property type="protein sequence ID" value="GHB09704.1"/>
    <property type="molecule type" value="Genomic_DNA"/>
</dbReference>
<dbReference type="Proteomes" id="UP000644020">
    <property type="component" value="Unassembled WGS sequence"/>
</dbReference>
<comment type="caution">
    <text evidence="2">The sequence shown here is derived from an EMBL/GenBank/DDBJ whole genome shotgun (WGS) entry which is preliminary data.</text>
</comment>
<protein>
    <submittedName>
        <fullName evidence="2">Uncharacterized protein</fullName>
    </submittedName>
</protein>
<dbReference type="AlphaFoldDB" id="A0A918WDU0"/>
<sequence>MRPSREKRPERYPAGPVVMVVLLVRAYGPGPPGAAAGPVSRILAQRSGGPRRPSRGQAEAARRRVSAAPVRA</sequence>
<keyword evidence="3" id="KW-1185">Reference proteome</keyword>
<reference evidence="2" key="1">
    <citation type="journal article" date="2014" name="Int. J. Syst. Evol. Microbiol.">
        <title>Complete genome sequence of Corynebacterium casei LMG S-19264T (=DSM 44701T), isolated from a smear-ripened cheese.</title>
        <authorList>
            <consortium name="US DOE Joint Genome Institute (JGI-PGF)"/>
            <person name="Walter F."/>
            <person name="Albersmeier A."/>
            <person name="Kalinowski J."/>
            <person name="Ruckert C."/>
        </authorList>
    </citation>
    <scope>NUCLEOTIDE SEQUENCE</scope>
    <source>
        <strain evidence="2">JCM 4518</strain>
    </source>
</reference>
<proteinExistence type="predicted"/>
<evidence type="ECO:0000313" key="3">
    <source>
        <dbReference type="Proteomes" id="UP000644020"/>
    </source>
</evidence>